<sequence length="44" mass="5094">EVENNDIHYPEIVNNFALKLDEFVMVNNFAPKLDEVVNHLAPKL</sequence>
<proteinExistence type="predicted"/>
<reference evidence="1" key="1">
    <citation type="submission" date="2021-06" db="EMBL/GenBank/DDBJ databases">
        <authorList>
            <person name="Kallberg Y."/>
            <person name="Tangrot J."/>
            <person name="Rosling A."/>
        </authorList>
    </citation>
    <scope>NUCLEOTIDE SEQUENCE</scope>
    <source>
        <strain evidence="1">MA453B</strain>
    </source>
</reference>
<gene>
    <name evidence="1" type="ORF">DERYTH_LOCUS14887</name>
</gene>
<dbReference type="Proteomes" id="UP000789405">
    <property type="component" value="Unassembled WGS sequence"/>
</dbReference>
<feature type="non-terminal residue" evidence="1">
    <location>
        <position position="1"/>
    </location>
</feature>
<dbReference type="EMBL" id="CAJVPY010011586">
    <property type="protein sequence ID" value="CAG8728186.1"/>
    <property type="molecule type" value="Genomic_DNA"/>
</dbReference>
<comment type="caution">
    <text evidence="1">The sequence shown here is derived from an EMBL/GenBank/DDBJ whole genome shotgun (WGS) entry which is preliminary data.</text>
</comment>
<keyword evidence="2" id="KW-1185">Reference proteome</keyword>
<name>A0A9N9IB15_9GLOM</name>
<evidence type="ECO:0000313" key="1">
    <source>
        <dbReference type="EMBL" id="CAG8728186.1"/>
    </source>
</evidence>
<dbReference type="AlphaFoldDB" id="A0A9N9IB15"/>
<protein>
    <submittedName>
        <fullName evidence="1">16047_t:CDS:1</fullName>
    </submittedName>
</protein>
<evidence type="ECO:0000313" key="2">
    <source>
        <dbReference type="Proteomes" id="UP000789405"/>
    </source>
</evidence>
<organism evidence="1 2">
    <name type="scientific">Dentiscutata erythropus</name>
    <dbReference type="NCBI Taxonomy" id="1348616"/>
    <lineage>
        <taxon>Eukaryota</taxon>
        <taxon>Fungi</taxon>
        <taxon>Fungi incertae sedis</taxon>
        <taxon>Mucoromycota</taxon>
        <taxon>Glomeromycotina</taxon>
        <taxon>Glomeromycetes</taxon>
        <taxon>Diversisporales</taxon>
        <taxon>Gigasporaceae</taxon>
        <taxon>Dentiscutata</taxon>
    </lineage>
</organism>
<accession>A0A9N9IB15</accession>